<evidence type="ECO:0000256" key="8">
    <source>
        <dbReference type="ARBA" id="ARBA00023027"/>
    </source>
</evidence>
<keyword evidence="9" id="KW-0443">Lipid metabolism</keyword>
<dbReference type="Gene3D" id="1.10.1040.50">
    <property type="match status" value="1"/>
</dbReference>
<dbReference type="FunFam" id="3.40.50.720:FF:000009">
    <property type="entry name" value="Fatty oxidation complex, alpha subunit"/>
    <property type="match status" value="1"/>
</dbReference>
<sequence>MKYFKYKKDKLGIGTLIFDTPRSSANVFSIESMSELDEMLNTLAQDAEIKALFIQSAKKDIFIAGADINEIKTANNEQQINSFVKQGQDLFNKLENLPFPTVAIIDGACLGGGLEMALACTYRIATSDEHTRLGLPEVNLGLIPGFGGTQRLYPLLGYAKAMELILGAKQLRGEKALKLGLVDACVPSGYLDFKKEEYIKQIVEDNFDAKIKANRKGIKWYEYISFTRNIIDAIAKKKVMQKTAGHYPAPLMVIDVMQNSFLKPLEEGLDIEREAEVQLALTPVCKNLIELFLISEELKHDSFSKSKPKEVKYSAVVGTGVMGSGIAWAMNHQNIEVRLKVRSYESAANTIQNIRKIYDSIMKRNRITTREIDLKMDRVTFTKEYSGFENMDFLLEAVSEDETLKEKIYAEFEEVVASECIMASNTSSISISNLAKRLKYPNRFVGMHFFNPVDRMPLVEIIAGEKTDDKTLATVVHLAKQLGKTPIKIKDSAGFLVNRILLPYLQEAVMMFEEGQDLQDIDEALLDFGMPMGPFTLIDTVGVDVGANVSVILHNAYGDRIKPSSLMNEMVEKGYLGKKTKKGFYDYSSKEAFVNQDISTFKKANSTMNQDAIVNRAILIMINEASRCLEENVVDNARYLDMAMVMGTGFPAFRGGLMRYADEIGIPQILKQLNELQTVDGDRFTPSQLLVNMEKENISFYGDVL</sequence>
<dbReference type="PANTHER" id="PTHR43612">
    <property type="entry name" value="TRIFUNCTIONAL ENZYME SUBUNIT ALPHA"/>
    <property type="match status" value="1"/>
</dbReference>
<comment type="catalytic activity">
    <reaction evidence="12">
        <text>a (3S)-3-hydroxyacyl-CoA + NAD(+) = a 3-oxoacyl-CoA + NADH + H(+)</text>
        <dbReference type="Rhea" id="RHEA:22432"/>
        <dbReference type="ChEBI" id="CHEBI:15378"/>
        <dbReference type="ChEBI" id="CHEBI:57318"/>
        <dbReference type="ChEBI" id="CHEBI:57540"/>
        <dbReference type="ChEBI" id="CHEBI:57945"/>
        <dbReference type="ChEBI" id="CHEBI:90726"/>
        <dbReference type="EC" id="1.1.1.35"/>
    </reaction>
</comment>
<dbReference type="InterPro" id="IPR006180">
    <property type="entry name" value="3-OHacyl-CoA_DH_CS"/>
</dbReference>
<keyword evidence="11" id="KW-0511">Multifunctional enzyme</keyword>
<dbReference type="eggNOG" id="COG1250">
    <property type="taxonomic scope" value="Bacteria"/>
</dbReference>
<evidence type="ECO:0000256" key="1">
    <source>
        <dbReference type="ARBA" id="ARBA00005005"/>
    </source>
</evidence>
<comment type="similarity">
    <text evidence="2">In the central section; belongs to the 3-hydroxyacyl-CoA dehydrogenase family.</text>
</comment>
<evidence type="ECO:0000313" key="16">
    <source>
        <dbReference type="Proteomes" id="UP000006431"/>
    </source>
</evidence>
<name>B6BLQ4_SULGG</name>
<comment type="similarity">
    <text evidence="3">In the N-terminal section; belongs to the enoyl-CoA hydratase/isomerase family.</text>
</comment>
<keyword evidence="7 15" id="KW-0560">Oxidoreductase</keyword>
<accession>B6BLQ4</accession>
<dbReference type="eggNOG" id="COG1024">
    <property type="taxonomic scope" value="Bacteria"/>
</dbReference>
<dbReference type="UniPathway" id="UPA00659"/>
<evidence type="ECO:0000256" key="5">
    <source>
        <dbReference type="ARBA" id="ARBA00022832"/>
    </source>
</evidence>
<evidence type="ECO:0000256" key="7">
    <source>
        <dbReference type="ARBA" id="ARBA00023002"/>
    </source>
</evidence>
<dbReference type="PROSITE" id="PS00067">
    <property type="entry name" value="3HCDH"/>
    <property type="match status" value="1"/>
</dbReference>
<proteinExistence type="inferred from homology"/>
<dbReference type="Pfam" id="PF00378">
    <property type="entry name" value="ECH_1"/>
    <property type="match status" value="1"/>
</dbReference>
<gene>
    <name evidence="15" type="primary">fadJ</name>
    <name evidence="15" type="ORF">SMGD1_0187</name>
</gene>
<dbReference type="EMBL" id="AFRZ01000001">
    <property type="protein sequence ID" value="EHP28714.1"/>
    <property type="molecule type" value="Genomic_DNA"/>
</dbReference>
<dbReference type="PATRIC" id="fig|929558.5.peg.189"/>
<dbReference type="FunFam" id="3.90.226.10:FF:000011">
    <property type="entry name" value="Fatty acid oxidation complex subunit alpha"/>
    <property type="match status" value="1"/>
</dbReference>
<evidence type="ECO:0000256" key="3">
    <source>
        <dbReference type="ARBA" id="ARBA00008750"/>
    </source>
</evidence>
<dbReference type="RefSeq" id="WP_008338452.1">
    <property type="nucleotide sequence ID" value="NZ_AFRZ01000001.1"/>
</dbReference>
<dbReference type="PANTHER" id="PTHR43612:SF3">
    <property type="entry name" value="TRIFUNCTIONAL ENZYME SUBUNIT ALPHA, MITOCHONDRIAL"/>
    <property type="match status" value="1"/>
</dbReference>
<dbReference type="InterPro" id="IPR006108">
    <property type="entry name" value="3HC_DH_C"/>
</dbReference>
<evidence type="ECO:0000259" key="14">
    <source>
        <dbReference type="Pfam" id="PF02737"/>
    </source>
</evidence>
<evidence type="ECO:0000259" key="13">
    <source>
        <dbReference type="Pfam" id="PF00725"/>
    </source>
</evidence>
<dbReference type="SUPFAM" id="SSF52096">
    <property type="entry name" value="ClpP/crotonase"/>
    <property type="match status" value="1"/>
</dbReference>
<dbReference type="InterPro" id="IPR008927">
    <property type="entry name" value="6-PGluconate_DH-like_C_sf"/>
</dbReference>
<dbReference type="Pfam" id="PF00725">
    <property type="entry name" value="3HCDH"/>
    <property type="match status" value="2"/>
</dbReference>
<dbReference type="GO" id="GO:0016509">
    <property type="term" value="F:long-chain (3S)-3-hydroxyacyl-CoA dehydrogenase (NAD+) activity"/>
    <property type="evidence" value="ECO:0007669"/>
    <property type="project" value="TreeGrafter"/>
</dbReference>
<evidence type="ECO:0000256" key="9">
    <source>
        <dbReference type="ARBA" id="ARBA00023098"/>
    </source>
</evidence>
<keyword evidence="16" id="KW-1185">Reference proteome</keyword>
<dbReference type="InterPro" id="IPR029045">
    <property type="entry name" value="ClpP/crotonase-like_dom_sf"/>
</dbReference>
<dbReference type="InterPro" id="IPR001753">
    <property type="entry name" value="Enoyl-CoA_hydra/iso"/>
</dbReference>
<dbReference type="GO" id="GO:0006635">
    <property type="term" value="P:fatty acid beta-oxidation"/>
    <property type="evidence" value="ECO:0007669"/>
    <property type="project" value="UniProtKB-UniPathway"/>
</dbReference>
<dbReference type="EC" id="4.2.1.17" evidence="4"/>
<keyword evidence="5" id="KW-0276">Fatty acid metabolism</keyword>
<dbReference type="CDD" id="cd06558">
    <property type="entry name" value="crotonase-like"/>
    <property type="match status" value="1"/>
</dbReference>
<dbReference type="OrthoDB" id="9771883at2"/>
<evidence type="ECO:0000256" key="6">
    <source>
        <dbReference type="ARBA" id="ARBA00022963"/>
    </source>
</evidence>
<evidence type="ECO:0000256" key="12">
    <source>
        <dbReference type="ARBA" id="ARBA00049556"/>
    </source>
</evidence>
<protein>
    <recommendedName>
        <fullName evidence="4">enoyl-CoA hydratase</fullName>
        <ecNumber evidence="4">4.2.1.17</ecNumber>
    </recommendedName>
</protein>
<dbReference type="Gene3D" id="3.40.50.720">
    <property type="entry name" value="NAD(P)-binding Rossmann-like Domain"/>
    <property type="match status" value="1"/>
</dbReference>
<dbReference type="SUPFAM" id="SSF48179">
    <property type="entry name" value="6-phosphogluconate dehydrogenase C-terminal domain-like"/>
    <property type="match status" value="2"/>
</dbReference>
<dbReference type="InterPro" id="IPR036291">
    <property type="entry name" value="NAD(P)-bd_dom_sf"/>
</dbReference>
<dbReference type="Gene3D" id="3.90.226.10">
    <property type="entry name" value="2-enoyl-CoA Hydratase, Chain A, domain 1"/>
    <property type="match status" value="1"/>
</dbReference>
<organism evidence="15 16">
    <name type="scientific">Sulfurimonas gotlandica (strain DSM 19862 / JCM 16533 / GD1)</name>
    <dbReference type="NCBI Taxonomy" id="929558"/>
    <lineage>
        <taxon>Bacteria</taxon>
        <taxon>Pseudomonadati</taxon>
        <taxon>Campylobacterota</taxon>
        <taxon>Epsilonproteobacteria</taxon>
        <taxon>Campylobacterales</taxon>
        <taxon>Sulfurimonadaceae</taxon>
        <taxon>Sulfurimonas</taxon>
    </lineage>
</organism>
<comment type="caution">
    <text evidence="15">The sequence shown here is derived from an EMBL/GenBank/DDBJ whole genome shotgun (WGS) entry which is preliminary data.</text>
</comment>
<keyword evidence="10 15" id="KW-0456">Lyase</keyword>
<dbReference type="GO" id="GO:0004300">
    <property type="term" value="F:enoyl-CoA hydratase activity"/>
    <property type="evidence" value="ECO:0007669"/>
    <property type="project" value="UniProtKB-EC"/>
</dbReference>
<evidence type="ECO:0000256" key="2">
    <source>
        <dbReference type="ARBA" id="ARBA00007005"/>
    </source>
</evidence>
<dbReference type="GO" id="GO:0070403">
    <property type="term" value="F:NAD+ binding"/>
    <property type="evidence" value="ECO:0007669"/>
    <property type="project" value="InterPro"/>
</dbReference>
<reference evidence="15 16" key="1">
    <citation type="journal article" date="2012" name="Proc. Natl. Acad. Sci. U.S.A.">
        <title>Genome and physiology of a model Epsilonproteobacterium responsible for sulfide detoxification in marine oxygen depletion zones.</title>
        <authorList>
            <person name="Grote J."/>
            <person name="Schott T."/>
            <person name="Bruckner C.G."/>
            <person name="Glockner F.O."/>
            <person name="Jost G."/>
            <person name="Teeling H."/>
            <person name="Labrenz M."/>
            <person name="Jurgens K."/>
        </authorList>
    </citation>
    <scope>NUCLEOTIDE SEQUENCE [LARGE SCALE GENOMIC DNA]</scope>
    <source>
        <strain evidence="15 16">GD1</strain>
    </source>
</reference>
<keyword evidence="6" id="KW-0442">Lipid degradation</keyword>
<evidence type="ECO:0000256" key="4">
    <source>
        <dbReference type="ARBA" id="ARBA00012076"/>
    </source>
</evidence>
<dbReference type="Proteomes" id="UP000006431">
    <property type="component" value="Unassembled WGS sequence"/>
</dbReference>
<comment type="pathway">
    <text evidence="1">Lipid metabolism; fatty acid beta-oxidation.</text>
</comment>
<feature type="domain" description="3-hydroxyacyl-CoA dehydrogenase NAD binding" evidence="14">
    <location>
        <begin position="315"/>
        <end position="491"/>
    </location>
</feature>
<keyword evidence="8" id="KW-0520">NAD</keyword>
<dbReference type="AlphaFoldDB" id="B6BLQ4"/>
<dbReference type="Pfam" id="PF02737">
    <property type="entry name" value="3HCDH_N"/>
    <property type="match status" value="1"/>
</dbReference>
<dbReference type="InterPro" id="IPR050136">
    <property type="entry name" value="FA_oxidation_alpha_subunit"/>
</dbReference>
<evidence type="ECO:0000256" key="11">
    <source>
        <dbReference type="ARBA" id="ARBA00023268"/>
    </source>
</evidence>
<evidence type="ECO:0000313" key="15">
    <source>
        <dbReference type="EMBL" id="EHP28714.1"/>
    </source>
</evidence>
<feature type="domain" description="3-hydroxyacyl-CoA dehydrogenase C-terminal" evidence="13">
    <location>
        <begin position="494"/>
        <end position="587"/>
    </location>
</feature>
<dbReference type="InterPro" id="IPR006176">
    <property type="entry name" value="3-OHacyl-CoA_DH_NAD-bd"/>
</dbReference>
<accession>H1FSX8</accession>
<dbReference type="HOGENOM" id="CLU_009834_16_3_7"/>
<feature type="domain" description="3-hydroxyacyl-CoA dehydrogenase C-terminal" evidence="13">
    <location>
        <begin position="613"/>
        <end position="695"/>
    </location>
</feature>
<dbReference type="SUPFAM" id="SSF51735">
    <property type="entry name" value="NAD(P)-binding Rossmann-fold domains"/>
    <property type="match status" value="1"/>
</dbReference>
<dbReference type="STRING" id="929558.SMGD1_0187"/>
<evidence type="ECO:0000256" key="10">
    <source>
        <dbReference type="ARBA" id="ARBA00023239"/>
    </source>
</evidence>